<sequence>MFIMDIEQQDEIKNQALGWTDAHKDAEGKNSTIYHPDLAVKGAPGSAQEGQVINPGMIVDVAAAQDIANVMNEQSIPAGLAREKQLEAEAKTGLTEQQREYVEIMDNKLRYNREGKPINTHAFREVLDSKGRKYMVLHMTPRSASTFDEAHNYVRGAFVVMTKDGPVSITISQDVWRIDHSATEDEVLEKMNLDELGDRLENPEENGLPPLGENGSIKLSVKDETGSRDSKHYIYRYDLSDAEGFKDFARAVKISEYKGAEVAKKAKKMVRASDVSFG</sequence>
<evidence type="ECO:0000313" key="3">
    <source>
        <dbReference type="Proteomes" id="UP000034006"/>
    </source>
</evidence>
<dbReference type="STRING" id="1618387.UW44_C0017G0005"/>
<evidence type="ECO:0000313" key="2">
    <source>
        <dbReference type="EMBL" id="KKT51055.1"/>
    </source>
</evidence>
<dbReference type="Proteomes" id="UP000034006">
    <property type="component" value="Unassembled WGS sequence"/>
</dbReference>
<accession>A0A0G1HVT6</accession>
<proteinExistence type="predicted"/>
<dbReference type="EMBL" id="LCIH01000017">
    <property type="protein sequence ID" value="KKT51055.1"/>
    <property type="molecule type" value="Genomic_DNA"/>
</dbReference>
<name>A0A0G1HVT6_9BACT</name>
<reference evidence="2 3" key="1">
    <citation type="journal article" date="2015" name="Nature">
        <title>rRNA introns, odd ribosomes, and small enigmatic genomes across a large radiation of phyla.</title>
        <authorList>
            <person name="Brown C.T."/>
            <person name="Hug L.A."/>
            <person name="Thomas B.C."/>
            <person name="Sharon I."/>
            <person name="Castelle C.J."/>
            <person name="Singh A."/>
            <person name="Wilkins M.J."/>
            <person name="Williams K.H."/>
            <person name="Banfield J.F."/>
        </authorList>
    </citation>
    <scope>NUCLEOTIDE SEQUENCE [LARGE SCALE GENOMIC DNA]</scope>
</reference>
<dbReference type="AlphaFoldDB" id="A0A0G1HVT6"/>
<comment type="caution">
    <text evidence="2">The sequence shown here is derived from an EMBL/GenBank/DDBJ whole genome shotgun (WGS) entry which is preliminary data.</text>
</comment>
<organism evidence="2 3">
    <name type="scientific">Candidatus Collierbacteria bacterium GW2011_GWB2_44_22</name>
    <dbReference type="NCBI Taxonomy" id="1618387"/>
    <lineage>
        <taxon>Bacteria</taxon>
        <taxon>Candidatus Collieribacteriota</taxon>
    </lineage>
</organism>
<protein>
    <submittedName>
        <fullName evidence="2">Uncharacterized protein</fullName>
    </submittedName>
</protein>
<evidence type="ECO:0000256" key="1">
    <source>
        <dbReference type="SAM" id="MobiDB-lite"/>
    </source>
</evidence>
<gene>
    <name evidence="2" type="ORF">UW44_C0017G0005</name>
</gene>
<feature type="region of interest" description="Disordered" evidence="1">
    <location>
        <begin position="199"/>
        <end position="223"/>
    </location>
</feature>